<feature type="domain" description="THIF-type NAD/FAD binding fold" evidence="1">
    <location>
        <begin position="212"/>
        <end position="454"/>
    </location>
</feature>
<dbReference type="Pfam" id="PF00899">
    <property type="entry name" value="ThiF"/>
    <property type="match status" value="1"/>
</dbReference>
<dbReference type="PANTHER" id="PTHR10953">
    <property type="entry name" value="UBIQUITIN-ACTIVATING ENZYME E1"/>
    <property type="match status" value="1"/>
</dbReference>
<gene>
    <name evidence="2" type="ORF">GCM10022215_38280</name>
</gene>
<reference evidence="3" key="1">
    <citation type="journal article" date="2019" name="Int. J. Syst. Evol. Microbiol.">
        <title>The Global Catalogue of Microorganisms (GCM) 10K type strain sequencing project: providing services to taxonomists for standard genome sequencing and annotation.</title>
        <authorList>
            <consortium name="The Broad Institute Genomics Platform"/>
            <consortium name="The Broad Institute Genome Sequencing Center for Infectious Disease"/>
            <person name="Wu L."/>
            <person name="Ma J."/>
        </authorList>
    </citation>
    <scope>NUCLEOTIDE SEQUENCE [LARGE SCALE GENOMIC DNA]</scope>
    <source>
        <strain evidence="3">JCM 16703</strain>
    </source>
</reference>
<proteinExistence type="predicted"/>
<evidence type="ECO:0000313" key="2">
    <source>
        <dbReference type="EMBL" id="GAA4127628.1"/>
    </source>
</evidence>
<keyword evidence="3" id="KW-1185">Reference proteome</keyword>
<comment type="caution">
    <text evidence="2">The sequence shown here is derived from an EMBL/GenBank/DDBJ whole genome shotgun (WGS) entry which is preliminary data.</text>
</comment>
<organism evidence="2 3">
    <name type="scientific">Nocardioides fonticola</name>
    <dbReference type="NCBI Taxonomy" id="450363"/>
    <lineage>
        <taxon>Bacteria</taxon>
        <taxon>Bacillati</taxon>
        <taxon>Actinomycetota</taxon>
        <taxon>Actinomycetes</taxon>
        <taxon>Propionibacteriales</taxon>
        <taxon>Nocardioidaceae</taxon>
        <taxon>Nocardioides</taxon>
    </lineage>
</organism>
<protein>
    <recommendedName>
        <fullName evidence="1">THIF-type NAD/FAD binding fold domain-containing protein</fullName>
    </recommendedName>
</protein>
<dbReference type="Gene3D" id="3.40.50.720">
    <property type="entry name" value="NAD(P)-binding Rossmann-like Domain"/>
    <property type="match status" value="1"/>
</dbReference>
<dbReference type="Proteomes" id="UP001501495">
    <property type="component" value="Unassembled WGS sequence"/>
</dbReference>
<dbReference type="SUPFAM" id="SSF69572">
    <property type="entry name" value="Activating enzymes of the ubiquitin-like proteins"/>
    <property type="match status" value="1"/>
</dbReference>
<accession>A0ABP7XYJ4</accession>
<evidence type="ECO:0000259" key="1">
    <source>
        <dbReference type="Pfam" id="PF00899"/>
    </source>
</evidence>
<dbReference type="InterPro" id="IPR000594">
    <property type="entry name" value="ThiF_NAD_FAD-bd"/>
</dbReference>
<name>A0ABP7XYJ4_9ACTN</name>
<dbReference type="PANTHER" id="PTHR10953:SF247">
    <property type="entry name" value="SLL6053 PROTEIN"/>
    <property type="match status" value="1"/>
</dbReference>
<dbReference type="InterPro" id="IPR035985">
    <property type="entry name" value="Ubiquitin-activating_enz"/>
</dbReference>
<dbReference type="InterPro" id="IPR045886">
    <property type="entry name" value="ThiF/MoeB/HesA"/>
</dbReference>
<dbReference type="EMBL" id="BAAAZH010000031">
    <property type="protein sequence ID" value="GAA4127628.1"/>
    <property type="molecule type" value="Genomic_DNA"/>
</dbReference>
<evidence type="ECO:0000313" key="3">
    <source>
        <dbReference type="Proteomes" id="UP001501495"/>
    </source>
</evidence>
<sequence length="528" mass="56884">MAARRNAQALVRTLACRTREKRAPSAAPLSSKASRTYAHSVAMNETVHAELAAHLLRPDGQEDICLATYVPSTGATRTTRIIATVELPHEGEREVHGNATITGGYVLRVAGEAARAGRGVVLLHSHPGARGWQAMSGPDADCESSYAGLVQQLTGLPLVGMTLAGDNTWSARVWVDGTARWAGSVRRVGPTMANAWNDDLVRTVIDERSQARTIAAWGEDLHRDITRLRVLVVGVGSVGLDIVQRLAATGLLEIGVMDYDHVEELNRDRMIGATRRDARLHRRKIDVAARLAHRAATAPTLRVHRHADSVCTPTGLASALDYDVIFSCVDRPWPRAILNAIAYADLIPVIDGGIAIDTLPTGGMRGATRRVQTVVPGRPCLACSGQISMTEVALEMSGDLDDPEYIRQAGREPVSGRPNVATLCAGVSAGQLEQFVTLVAHPGGQPAPAPLRFSLAAHHLEHSSHTTQPYCTTEQATAAGDARTDLTRLNPTLDATHGQHAGGGRRWSRTGRWVNDLIDRWVESMHNR</sequence>